<evidence type="ECO:0000256" key="3">
    <source>
        <dbReference type="ARBA" id="ARBA00023125"/>
    </source>
</evidence>
<evidence type="ECO:0000256" key="2">
    <source>
        <dbReference type="ARBA" id="ARBA00023012"/>
    </source>
</evidence>
<feature type="modified residue" description="4-aspartylphosphate" evidence="4">
    <location>
        <position position="156"/>
    </location>
</feature>
<keyword evidence="1 4" id="KW-0597">Phosphoprotein</keyword>
<dbReference type="KEGG" id="bsol:FSW04_21085"/>
<dbReference type="AlphaFoldDB" id="A0A5B8UA18"/>
<keyword evidence="10" id="KW-1185">Reference proteome</keyword>
<dbReference type="PROSITE" id="PS50110">
    <property type="entry name" value="RESPONSE_REGULATORY"/>
    <property type="match status" value="1"/>
</dbReference>
<protein>
    <submittedName>
        <fullName evidence="9">Response regulator transcription factor</fullName>
    </submittedName>
</protein>
<evidence type="ECO:0000259" key="7">
    <source>
        <dbReference type="PROSITE" id="PS50110"/>
    </source>
</evidence>
<keyword evidence="2" id="KW-0902">Two-component regulatory system</keyword>
<sequence>MAPRANLELRRSGRRSPPVAVLAPDRFATPDAEHRRRRPGRAVPGRRRHPVTLRAGAGHPLIDRAGAAAILRSDPEGDQRRSALPQRRHSVDTCVVSVPRVHDPGRRILVVDDDAQMRGIVARALQPHGYHVDGAAGLDSGRRALEAGRVDAVVLDIELGGDSGIDLLRELRVAGAEVPVLLLTGRGSEGDRVLGFELGADDYLVKPFFPRELAARVGALLRRRGGAADTLQVGPLRLDRATREAFVDDQVLDLTNRELDLLAALMAAGRRVRTREQLLREVWDSSTAWQTPATVTEHVRRLRIKLEAAGMPPDVVMTVRGLGYRFDAPRAGEPGG</sequence>
<dbReference type="SUPFAM" id="SSF52172">
    <property type="entry name" value="CheY-like"/>
    <property type="match status" value="1"/>
</dbReference>
<dbReference type="InterPro" id="IPR001789">
    <property type="entry name" value="Sig_transdc_resp-reg_receiver"/>
</dbReference>
<evidence type="ECO:0000259" key="8">
    <source>
        <dbReference type="PROSITE" id="PS51755"/>
    </source>
</evidence>
<feature type="domain" description="OmpR/PhoB-type" evidence="8">
    <location>
        <begin position="228"/>
        <end position="328"/>
    </location>
</feature>
<evidence type="ECO:0000313" key="10">
    <source>
        <dbReference type="Proteomes" id="UP000321805"/>
    </source>
</evidence>
<feature type="compositionally biased region" description="Basic residues" evidence="6">
    <location>
        <begin position="35"/>
        <end position="50"/>
    </location>
</feature>
<evidence type="ECO:0000256" key="1">
    <source>
        <dbReference type="ARBA" id="ARBA00022553"/>
    </source>
</evidence>
<dbReference type="Gene3D" id="3.40.50.2300">
    <property type="match status" value="1"/>
</dbReference>
<dbReference type="Gene3D" id="6.10.250.690">
    <property type="match status" value="1"/>
</dbReference>
<dbReference type="InterPro" id="IPR001867">
    <property type="entry name" value="OmpR/PhoB-type_DNA-bd"/>
</dbReference>
<evidence type="ECO:0000256" key="5">
    <source>
        <dbReference type="PROSITE-ProRule" id="PRU01091"/>
    </source>
</evidence>
<dbReference type="GO" id="GO:0005829">
    <property type="term" value="C:cytosol"/>
    <property type="evidence" value="ECO:0007669"/>
    <property type="project" value="TreeGrafter"/>
</dbReference>
<dbReference type="InterPro" id="IPR039420">
    <property type="entry name" value="WalR-like"/>
</dbReference>
<dbReference type="InterPro" id="IPR036388">
    <property type="entry name" value="WH-like_DNA-bd_sf"/>
</dbReference>
<dbReference type="Proteomes" id="UP000321805">
    <property type="component" value="Chromosome"/>
</dbReference>
<dbReference type="Pfam" id="PF00486">
    <property type="entry name" value="Trans_reg_C"/>
    <property type="match status" value="1"/>
</dbReference>
<dbReference type="Pfam" id="PF00072">
    <property type="entry name" value="Response_reg"/>
    <property type="match status" value="1"/>
</dbReference>
<reference evidence="9 10" key="1">
    <citation type="journal article" date="2018" name="J. Microbiol.">
        <title>Baekduia soli gen. nov., sp. nov., a novel bacterium isolated from the soil of Baekdu Mountain and proposal of a novel family name, Baekduiaceae fam. nov.</title>
        <authorList>
            <person name="An D.S."/>
            <person name="Siddiqi M.Z."/>
            <person name="Kim K.H."/>
            <person name="Yu H.S."/>
            <person name="Im W.T."/>
        </authorList>
    </citation>
    <scope>NUCLEOTIDE SEQUENCE [LARGE SCALE GENOMIC DNA]</scope>
    <source>
        <strain evidence="9 10">BR7-21</strain>
    </source>
</reference>
<keyword evidence="3 5" id="KW-0238">DNA-binding</keyword>
<accession>A0A5B8UA18</accession>
<name>A0A5B8UA18_9ACTN</name>
<dbReference type="GO" id="GO:0000976">
    <property type="term" value="F:transcription cis-regulatory region binding"/>
    <property type="evidence" value="ECO:0007669"/>
    <property type="project" value="TreeGrafter"/>
</dbReference>
<dbReference type="EMBL" id="CP042430">
    <property type="protein sequence ID" value="QEC49814.1"/>
    <property type="molecule type" value="Genomic_DNA"/>
</dbReference>
<dbReference type="GO" id="GO:0000156">
    <property type="term" value="F:phosphorelay response regulator activity"/>
    <property type="evidence" value="ECO:0007669"/>
    <property type="project" value="TreeGrafter"/>
</dbReference>
<dbReference type="SMART" id="SM00448">
    <property type="entry name" value="REC"/>
    <property type="match status" value="1"/>
</dbReference>
<gene>
    <name evidence="9" type="ORF">FSW04_21085</name>
</gene>
<dbReference type="SMART" id="SM00862">
    <property type="entry name" value="Trans_reg_C"/>
    <property type="match status" value="1"/>
</dbReference>
<evidence type="ECO:0000256" key="6">
    <source>
        <dbReference type="SAM" id="MobiDB-lite"/>
    </source>
</evidence>
<dbReference type="Gene3D" id="1.10.10.10">
    <property type="entry name" value="Winged helix-like DNA-binding domain superfamily/Winged helix DNA-binding domain"/>
    <property type="match status" value="1"/>
</dbReference>
<evidence type="ECO:0000313" key="9">
    <source>
        <dbReference type="EMBL" id="QEC49814.1"/>
    </source>
</evidence>
<dbReference type="GO" id="GO:0032993">
    <property type="term" value="C:protein-DNA complex"/>
    <property type="evidence" value="ECO:0007669"/>
    <property type="project" value="TreeGrafter"/>
</dbReference>
<dbReference type="OrthoDB" id="4375420at2"/>
<dbReference type="PANTHER" id="PTHR48111:SF40">
    <property type="entry name" value="PHOSPHATE REGULON TRANSCRIPTIONAL REGULATORY PROTEIN PHOB"/>
    <property type="match status" value="1"/>
</dbReference>
<proteinExistence type="predicted"/>
<feature type="region of interest" description="Disordered" evidence="6">
    <location>
        <begin position="1"/>
        <end position="50"/>
    </location>
</feature>
<dbReference type="InterPro" id="IPR011006">
    <property type="entry name" value="CheY-like_superfamily"/>
</dbReference>
<dbReference type="PROSITE" id="PS51755">
    <property type="entry name" value="OMPR_PHOB"/>
    <property type="match status" value="1"/>
</dbReference>
<dbReference type="GO" id="GO:0006355">
    <property type="term" value="P:regulation of DNA-templated transcription"/>
    <property type="evidence" value="ECO:0007669"/>
    <property type="project" value="InterPro"/>
</dbReference>
<feature type="DNA-binding region" description="OmpR/PhoB-type" evidence="5">
    <location>
        <begin position="228"/>
        <end position="328"/>
    </location>
</feature>
<dbReference type="PANTHER" id="PTHR48111">
    <property type="entry name" value="REGULATOR OF RPOS"/>
    <property type="match status" value="1"/>
</dbReference>
<feature type="domain" description="Response regulatory" evidence="7">
    <location>
        <begin position="107"/>
        <end position="221"/>
    </location>
</feature>
<organism evidence="9 10">
    <name type="scientific">Baekduia soli</name>
    <dbReference type="NCBI Taxonomy" id="496014"/>
    <lineage>
        <taxon>Bacteria</taxon>
        <taxon>Bacillati</taxon>
        <taxon>Actinomycetota</taxon>
        <taxon>Thermoleophilia</taxon>
        <taxon>Solirubrobacterales</taxon>
        <taxon>Baekduiaceae</taxon>
        <taxon>Baekduia</taxon>
    </lineage>
</organism>
<dbReference type="CDD" id="cd00383">
    <property type="entry name" value="trans_reg_C"/>
    <property type="match status" value="1"/>
</dbReference>
<evidence type="ECO:0000256" key="4">
    <source>
        <dbReference type="PROSITE-ProRule" id="PRU00169"/>
    </source>
</evidence>